<feature type="chain" id="PRO_5017410006" evidence="1">
    <location>
        <begin position="20"/>
        <end position="222"/>
    </location>
</feature>
<name>A0A397VGP2_9GLOM</name>
<dbReference type="OrthoDB" id="5979581at2759"/>
<evidence type="ECO:0000259" key="2">
    <source>
        <dbReference type="PROSITE" id="PS50011"/>
    </source>
</evidence>
<dbReference type="InterPro" id="IPR001245">
    <property type="entry name" value="Ser-Thr/Tyr_kinase_cat_dom"/>
</dbReference>
<dbReference type="InterPro" id="IPR000719">
    <property type="entry name" value="Prot_kinase_dom"/>
</dbReference>
<dbReference type="EMBL" id="QKWP01000498">
    <property type="protein sequence ID" value="RIB19063.1"/>
    <property type="molecule type" value="Genomic_DNA"/>
</dbReference>
<dbReference type="InterPro" id="IPR050167">
    <property type="entry name" value="Ser_Thr_protein_kinase"/>
</dbReference>
<dbReference type="Pfam" id="PF07714">
    <property type="entry name" value="PK_Tyr_Ser-Thr"/>
    <property type="match status" value="1"/>
</dbReference>
<accession>A0A397VGP2</accession>
<dbReference type="PRINTS" id="PR00109">
    <property type="entry name" value="TYRKINASE"/>
</dbReference>
<dbReference type="PROSITE" id="PS50011">
    <property type="entry name" value="PROTEIN_KINASE_DOM"/>
    <property type="match status" value="1"/>
</dbReference>
<sequence>MKWEDKLTLLLCIVSDLQAIHSKNIIHRDLHSGNILQNSLNSAYIADLGLSITSNITLKVESSGVYGILPYIAPEILSGKQYTTASDIYSFGIIMWEILYGKSVFYNQQFGSQFQLEICNNNLRPIIIKNTPQYYINLMKKCWDKDPEKRPSAANICEIFTEWQINEKILLDLSESEEILKDIESMNFPVYPKTMYTSKPIYYTNSFCKDSKLYSLAVKDNI</sequence>
<keyword evidence="3" id="KW-0418">Kinase</keyword>
<protein>
    <submittedName>
        <fullName evidence="3">Kinase-like domain-containing protein</fullName>
    </submittedName>
</protein>
<evidence type="ECO:0000256" key="1">
    <source>
        <dbReference type="SAM" id="SignalP"/>
    </source>
</evidence>
<dbReference type="Gene3D" id="1.10.510.10">
    <property type="entry name" value="Transferase(Phosphotransferase) domain 1"/>
    <property type="match status" value="1"/>
</dbReference>
<dbReference type="AlphaFoldDB" id="A0A397VGP2"/>
<dbReference type="InterPro" id="IPR011009">
    <property type="entry name" value="Kinase-like_dom_sf"/>
</dbReference>
<dbReference type="PANTHER" id="PTHR23257">
    <property type="entry name" value="SERINE-THREONINE PROTEIN KINASE"/>
    <property type="match status" value="1"/>
</dbReference>
<dbReference type="GO" id="GO:0004672">
    <property type="term" value="F:protein kinase activity"/>
    <property type="evidence" value="ECO:0007669"/>
    <property type="project" value="InterPro"/>
</dbReference>
<dbReference type="Proteomes" id="UP000266673">
    <property type="component" value="Unassembled WGS sequence"/>
</dbReference>
<organism evidence="3 4">
    <name type="scientific">Gigaspora rosea</name>
    <dbReference type="NCBI Taxonomy" id="44941"/>
    <lineage>
        <taxon>Eukaryota</taxon>
        <taxon>Fungi</taxon>
        <taxon>Fungi incertae sedis</taxon>
        <taxon>Mucoromycota</taxon>
        <taxon>Glomeromycotina</taxon>
        <taxon>Glomeromycetes</taxon>
        <taxon>Diversisporales</taxon>
        <taxon>Gigasporaceae</taxon>
        <taxon>Gigaspora</taxon>
    </lineage>
</organism>
<keyword evidence="3" id="KW-0808">Transferase</keyword>
<evidence type="ECO:0000313" key="3">
    <source>
        <dbReference type="EMBL" id="RIB19063.1"/>
    </source>
</evidence>
<keyword evidence="1" id="KW-0732">Signal</keyword>
<dbReference type="SUPFAM" id="SSF56112">
    <property type="entry name" value="Protein kinase-like (PK-like)"/>
    <property type="match status" value="1"/>
</dbReference>
<dbReference type="GO" id="GO:0007165">
    <property type="term" value="P:signal transduction"/>
    <property type="evidence" value="ECO:0007669"/>
    <property type="project" value="TreeGrafter"/>
</dbReference>
<dbReference type="GO" id="GO:0005524">
    <property type="term" value="F:ATP binding"/>
    <property type="evidence" value="ECO:0007669"/>
    <property type="project" value="InterPro"/>
</dbReference>
<feature type="signal peptide" evidence="1">
    <location>
        <begin position="1"/>
        <end position="19"/>
    </location>
</feature>
<proteinExistence type="predicted"/>
<reference evidence="3 4" key="1">
    <citation type="submission" date="2018-06" db="EMBL/GenBank/DDBJ databases">
        <title>Comparative genomics reveals the genomic features of Rhizophagus irregularis, R. cerebriforme, R. diaphanum and Gigaspora rosea, and their symbiotic lifestyle signature.</title>
        <authorList>
            <person name="Morin E."/>
            <person name="San Clemente H."/>
            <person name="Chen E.C.H."/>
            <person name="De La Providencia I."/>
            <person name="Hainaut M."/>
            <person name="Kuo A."/>
            <person name="Kohler A."/>
            <person name="Murat C."/>
            <person name="Tang N."/>
            <person name="Roy S."/>
            <person name="Loubradou J."/>
            <person name="Henrissat B."/>
            <person name="Grigoriev I.V."/>
            <person name="Corradi N."/>
            <person name="Roux C."/>
            <person name="Martin F.M."/>
        </authorList>
    </citation>
    <scope>NUCLEOTIDE SEQUENCE [LARGE SCALE GENOMIC DNA]</scope>
    <source>
        <strain evidence="3 4">DAOM 194757</strain>
    </source>
</reference>
<keyword evidence="4" id="KW-1185">Reference proteome</keyword>
<dbReference type="GO" id="GO:0005737">
    <property type="term" value="C:cytoplasm"/>
    <property type="evidence" value="ECO:0007669"/>
    <property type="project" value="TreeGrafter"/>
</dbReference>
<evidence type="ECO:0000313" key="4">
    <source>
        <dbReference type="Proteomes" id="UP000266673"/>
    </source>
</evidence>
<feature type="domain" description="Protein kinase" evidence="2">
    <location>
        <begin position="1"/>
        <end position="164"/>
    </location>
</feature>
<gene>
    <name evidence="3" type="ORF">C2G38_1293985</name>
</gene>
<comment type="caution">
    <text evidence="3">The sequence shown here is derived from an EMBL/GenBank/DDBJ whole genome shotgun (WGS) entry which is preliminary data.</text>
</comment>
<dbReference type="STRING" id="44941.A0A397VGP2"/>